<evidence type="ECO:0000313" key="1">
    <source>
        <dbReference type="EMBL" id="KAG5215323.1"/>
    </source>
</evidence>
<comment type="caution">
    <text evidence="1">The sequence shown here is derived from an EMBL/GenBank/DDBJ whole genome shotgun (WGS) entry which is preliminary data.</text>
</comment>
<dbReference type="EMBL" id="JAEMGP010000001">
    <property type="protein sequence ID" value="KAG5215323.1"/>
    <property type="molecule type" value="Genomic_DNA"/>
</dbReference>
<dbReference type="AlphaFoldDB" id="A0A836AIT8"/>
<accession>A0A836AIT8</accession>
<dbReference type="Proteomes" id="UP000664991">
    <property type="component" value="Unassembled WGS sequence"/>
</dbReference>
<organism evidence="1 2">
    <name type="scientific">Ovis aries</name>
    <name type="common">Sheep</name>
    <dbReference type="NCBI Taxonomy" id="9940"/>
    <lineage>
        <taxon>Eukaryota</taxon>
        <taxon>Metazoa</taxon>
        <taxon>Chordata</taxon>
        <taxon>Craniata</taxon>
        <taxon>Vertebrata</taxon>
        <taxon>Euteleostomi</taxon>
        <taxon>Mammalia</taxon>
        <taxon>Eutheria</taxon>
        <taxon>Laurasiatheria</taxon>
        <taxon>Artiodactyla</taxon>
        <taxon>Ruminantia</taxon>
        <taxon>Pecora</taxon>
        <taxon>Bovidae</taxon>
        <taxon>Caprinae</taxon>
        <taxon>Ovis</taxon>
    </lineage>
</organism>
<sequence length="187" mass="21097">MCGEDPSSTVEAQDSSYILNFSLPRQQHQSEMHLLGSLEVGRVPQESGVMENPSWLWAAALPVPVMAAQPSAQCDLARPLLWHSYVYASVCVTFVYSCPFSLAQIPLEKGMEAYSRKGDVRCIRQALYLFSFGPRKKRTTLLSRLRAMSQQRVSADGQEHFHFHDFVTSAESHFDLTVLCWLLVTQL</sequence>
<name>A0A836AIT8_SHEEP</name>
<proteinExistence type="predicted"/>
<reference evidence="1 2" key="1">
    <citation type="submission" date="2020-12" db="EMBL/GenBank/DDBJ databases">
        <title>De novo assembly of Tibetan sheep genome.</title>
        <authorList>
            <person name="Li X."/>
        </authorList>
    </citation>
    <scope>NUCLEOTIDE SEQUENCE [LARGE SCALE GENOMIC DNA]</scope>
    <source>
        <tissue evidence="1">Heart</tissue>
    </source>
</reference>
<protein>
    <submittedName>
        <fullName evidence="1">Uncharacterized protein</fullName>
    </submittedName>
</protein>
<gene>
    <name evidence="1" type="ORF">JEQ12_000899</name>
</gene>
<evidence type="ECO:0000313" key="2">
    <source>
        <dbReference type="Proteomes" id="UP000664991"/>
    </source>
</evidence>